<evidence type="ECO:0000313" key="4">
    <source>
        <dbReference type="Proteomes" id="UP001459277"/>
    </source>
</evidence>
<feature type="domain" description="Reverse transcriptase zinc-binding" evidence="2">
    <location>
        <begin position="416"/>
        <end position="511"/>
    </location>
</feature>
<keyword evidence="4" id="KW-1185">Reference proteome</keyword>
<dbReference type="InterPro" id="IPR052343">
    <property type="entry name" value="Retrotransposon-Effector_Assoc"/>
</dbReference>
<dbReference type="InterPro" id="IPR026960">
    <property type="entry name" value="RVT-Znf"/>
</dbReference>
<name>A0AAW2DBH7_9ROSI</name>
<dbReference type="PANTHER" id="PTHR46890:SF48">
    <property type="entry name" value="RNA-DIRECTED DNA POLYMERASE"/>
    <property type="match status" value="1"/>
</dbReference>
<dbReference type="EMBL" id="JAZDWU010000003">
    <property type="protein sequence ID" value="KAL0007018.1"/>
    <property type="molecule type" value="Genomic_DNA"/>
</dbReference>
<comment type="caution">
    <text evidence="3">The sequence shown here is derived from an EMBL/GenBank/DDBJ whole genome shotgun (WGS) entry which is preliminary data.</text>
</comment>
<organism evidence="3 4">
    <name type="scientific">Lithocarpus litseifolius</name>
    <dbReference type="NCBI Taxonomy" id="425828"/>
    <lineage>
        <taxon>Eukaryota</taxon>
        <taxon>Viridiplantae</taxon>
        <taxon>Streptophyta</taxon>
        <taxon>Embryophyta</taxon>
        <taxon>Tracheophyta</taxon>
        <taxon>Spermatophyta</taxon>
        <taxon>Magnoliopsida</taxon>
        <taxon>eudicotyledons</taxon>
        <taxon>Gunneridae</taxon>
        <taxon>Pentapetalae</taxon>
        <taxon>rosids</taxon>
        <taxon>fabids</taxon>
        <taxon>Fagales</taxon>
        <taxon>Fagaceae</taxon>
        <taxon>Lithocarpus</taxon>
    </lineage>
</organism>
<dbReference type="PANTHER" id="PTHR46890">
    <property type="entry name" value="NON-LTR RETROLELEMENT REVERSE TRANSCRIPTASE-LIKE PROTEIN-RELATED"/>
    <property type="match status" value="1"/>
</dbReference>
<protein>
    <recommendedName>
        <fullName evidence="5">Reverse transcriptase domain-containing protein</fullName>
    </recommendedName>
</protein>
<feature type="domain" description="Reverse transcriptase" evidence="1">
    <location>
        <begin position="211"/>
        <end position="298"/>
    </location>
</feature>
<dbReference type="Proteomes" id="UP001459277">
    <property type="component" value="Unassembled WGS sequence"/>
</dbReference>
<gene>
    <name evidence="3" type="ORF">SO802_008520</name>
</gene>
<dbReference type="Pfam" id="PF00078">
    <property type="entry name" value="RVT_1"/>
    <property type="match status" value="1"/>
</dbReference>
<dbReference type="Pfam" id="PF13966">
    <property type="entry name" value="zf-RVT"/>
    <property type="match status" value="1"/>
</dbReference>
<proteinExistence type="predicted"/>
<evidence type="ECO:0000259" key="1">
    <source>
        <dbReference type="Pfam" id="PF00078"/>
    </source>
</evidence>
<dbReference type="AlphaFoldDB" id="A0AAW2DBH7"/>
<evidence type="ECO:0008006" key="5">
    <source>
        <dbReference type="Google" id="ProtNLM"/>
    </source>
</evidence>
<dbReference type="InterPro" id="IPR000477">
    <property type="entry name" value="RT_dom"/>
</dbReference>
<accession>A0AAW2DBH7</accession>
<sequence length="583" mass="67947">MWMAEQGCGATIEAVWKKDIEATACNRVIKKIRSCGEALLRWSKTSFGSVRRELKEKQKLLSKAELAACRGGDVTWVRRLEQEINVLLDSEAQMWSQQSKIQWLRDGDRNNRYFYSKAFERRGRNYIKGLYNREGRWCTDQRNMVDTVVDFYQELFTSSNPTSFDIILEQIPHVVIEEMNVQLTGVFTALEVEVALKKMAPLKSPGPDGFMALKLDMSKAYDRVEWLYMEKLMKKMGFCEAWVKLMMGCSSTATYSILINGESQGNIVPTRGLRQGDPLSPYLFFLCTKGFHELLKKAEDMANPSSASYAWHSIIRGREVIKKGAIWRIGDGQSVDIWADSWLPRKYSPRVLSLRPEIMIGAKVCSLIDMEQKQWRTEVLDNMMLRFEVEIIRTIPLCRTNQLDVLTWPYNPKGEYTVKSGYQFLQSEFQNTQPGQSDWSRLKPLWQAFWNLLVPSKVKNLVWRATKNSFPSKDNLVRRKIIQDGCCDAPREYTEDVKHTLYSYPKLDELWQKVPQWNHENLKRAMNFVDLIGTVFAENREPTLFATVVWALWTRRNNLRMRKNAENLVHLLQWARERVSDFA</sequence>
<evidence type="ECO:0000313" key="3">
    <source>
        <dbReference type="EMBL" id="KAL0007018.1"/>
    </source>
</evidence>
<evidence type="ECO:0000259" key="2">
    <source>
        <dbReference type="Pfam" id="PF13966"/>
    </source>
</evidence>
<reference evidence="3 4" key="1">
    <citation type="submission" date="2024-01" db="EMBL/GenBank/DDBJ databases">
        <title>A telomere-to-telomere, gap-free genome of sweet tea (Lithocarpus litseifolius).</title>
        <authorList>
            <person name="Zhou J."/>
        </authorList>
    </citation>
    <scope>NUCLEOTIDE SEQUENCE [LARGE SCALE GENOMIC DNA]</scope>
    <source>
        <strain evidence="3">Zhou-2022a</strain>
        <tissue evidence="3">Leaf</tissue>
    </source>
</reference>